<evidence type="ECO:0000313" key="3">
    <source>
        <dbReference type="Proteomes" id="UP001202827"/>
    </source>
</evidence>
<evidence type="ECO:0000313" key="2">
    <source>
        <dbReference type="EMBL" id="MCK8780180.1"/>
    </source>
</evidence>
<dbReference type="Proteomes" id="UP001202827">
    <property type="component" value="Unassembled WGS sequence"/>
</dbReference>
<reference evidence="2 3" key="1">
    <citation type="submission" date="2022-04" db="EMBL/GenBank/DDBJ databases">
        <title>Rhizobium coralii sp. nov., isolated from coral Turbinaria peltata.</title>
        <authorList>
            <person name="Sun H."/>
        </authorList>
    </citation>
    <scope>NUCLEOTIDE SEQUENCE [LARGE SCALE GENOMIC DNA]</scope>
    <source>
        <strain evidence="2 3">NTR19</strain>
    </source>
</reference>
<sequence length="47" mass="4934">MADPKDKDPAEGSRETIDKELARQGDGNNKPDGGDKAGQKGPAQPRS</sequence>
<protein>
    <submittedName>
        <fullName evidence="2">Uncharacterized protein</fullName>
    </submittedName>
</protein>
<accession>A0ABT0IQM6</accession>
<name>A0ABT0IQM6_9HYPH</name>
<dbReference type="EMBL" id="JALPRY010000010">
    <property type="protein sequence ID" value="MCK8780180.1"/>
    <property type="molecule type" value="Genomic_DNA"/>
</dbReference>
<organism evidence="2 3">
    <name type="scientific">Neorhizobium turbinariae</name>
    <dbReference type="NCBI Taxonomy" id="2937795"/>
    <lineage>
        <taxon>Bacteria</taxon>
        <taxon>Pseudomonadati</taxon>
        <taxon>Pseudomonadota</taxon>
        <taxon>Alphaproteobacteria</taxon>
        <taxon>Hyphomicrobiales</taxon>
        <taxon>Rhizobiaceae</taxon>
        <taxon>Rhizobium/Agrobacterium group</taxon>
        <taxon>Neorhizobium</taxon>
    </lineage>
</organism>
<feature type="region of interest" description="Disordered" evidence="1">
    <location>
        <begin position="1"/>
        <end position="47"/>
    </location>
</feature>
<keyword evidence="3" id="KW-1185">Reference proteome</keyword>
<dbReference type="RefSeq" id="WP_248682845.1">
    <property type="nucleotide sequence ID" value="NZ_JALPRY010000010.1"/>
</dbReference>
<comment type="caution">
    <text evidence="2">The sequence shown here is derived from an EMBL/GenBank/DDBJ whole genome shotgun (WGS) entry which is preliminary data.</text>
</comment>
<gene>
    <name evidence="2" type="ORF">M0654_09305</name>
</gene>
<feature type="compositionally biased region" description="Basic and acidic residues" evidence="1">
    <location>
        <begin position="1"/>
        <end position="23"/>
    </location>
</feature>
<proteinExistence type="predicted"/>
<evidence type="ECO:0000256" key="1">
    <source>
        <dbReference type="SAM" id="MobiDB-lite"/>
    </source>
</evidence>